<keyword evidence="1" id="KW-0732">Signal</keyword>
<gene>
    <name evidence="2" type="ORF">Vbra_4165</name>
</gene>
<dbReference type="Proteomes" id="UP000041254">
    <property type="component" value="Unassembled WGS sequence"/>
</dbReference>
<feature type="signal peptide" evidence="1">
    <location>
        <begin position="1"/>
        <end position="18"/>
    </location>
</feature>
<proteinExistence type="predicted"/>
<dbReference type="VEuPathDB" id="CryptoDB:Vbra_4165"/>
<dbReference type="InParanoid" id="A0A0G4F6L2"/>
<dbReference type="EMBL" id="CDMY01000377">
    <property type="protein sequence ID" value="CEM07757.1"/>
    <property type="molecule type" value="Genomic_DNA"/>
</dbReference>
<feature type="chain" id="PRO_5005188830" evidence="1">
    <location>
        <begin position="19"/>
        <end position="169"/>
    </location>
</feature>
<dbReference type="AlphaFoldDB" id="A0A0G4F6L2"/>
<evidence type="ECO:0000313" key="2">
    <source>
        <dbReference type="EMBL" id="CEM07757.1"/>
    </source>
</evidence>
<keyword evidence="3" id="KW-1185">Reference proteome</keyword>
<accession>A0A0G4F6L2</accession>
<evidence type="ECO:0000256" key="1">
    <source>
        <dbReference type="SAM" id="SignalP"/>
    </source>
</evidence>
<reference evidence="2 3" key="1">
    <citation type="submission" date="2014-11" db="EMBL/GenBank/DDBJ databases">
        <authorList>
            <person name="Zhu J."/>
            <person name="Qi W."/>
            <person name="Song R."/>
        </authorList>
    </citation>
    <scope>NUCLEOTIDE SEQUENCE [LARGE SCALE GENOMIC DNA]</scope>
</reference>
<evidence type="ECO:0000313" key="3">
    <source>
        <dbReference type="Proteomes" id="UP000041254"/>
    </source>
</evidence>
<organism evidence="2 3">
    <name type="scientific">Vitrella brassicaformis (strain CCMP3155)</name>
    <dbReference type="NCBI Taxonomy" id="1169540"/>
    <lineage>
        <taxon>Eukaryota</taxon>
        <taxon>Sar</taxon>
        <taxon>Alveolata</taxon>
        <taxon>Colpodellida</taxon>
        <taxon>Vitrellaceae</taxon>
        <taxon>Vitrella</taxon>
    </lineage>
</organism>
<sequence>MGFATYLGLFLQWHSSAGSAKQAEETKRWRERLYLEDMKAKDKKAELYLTYAVAAGGGLLRSIELLKASANALRQLAAAQEQLCIKDEKIARLKEQVAKLESAGPRPSSQVERSAHRPTASGWIDDIYAVSKRSYHLSKANGHKGPQDCWLEAERIEYDCPCRIVTPDT</sequence>
<name>A0A0G4F6L2_VITBC</name>
<protein>
    <submittedName>
        <fullName evidence="2">Uncharacterized protein</fullName>
    </submittedName>
</protein>